<gene>
    <name evidence="2" type="ORF">Dsin_026498</name>
</gene>
<feature type="region of interest" description="Disordered" evidence="1">
    <location>
        <begin position="1"/>
        <end position="20"/>
    </location>
</feature>
<comment type="caution">
    <text evidence="2">The sequence shown here is derived from an EMBL/GenBank/DDBJ whole genome shotgun (WGS) entry which is preliminary data.</text>
</comment>
<dbReference type="InterPro" id="IPR004158">
    <property type="entry name" value="DUF247_pln"/>
</dbReference>
<dbReference type="PANTHER" id="PTHR31170:SF9">
    <property type="entry name" value="PROTEIN, PUTATIVE (DUF247)-RELATED"/>
    <property type="match status" value="1"/>
</dbReference>
<evidence type="ECO:0000313" key="3">
    <source>
        <dbReference type="Proteomes" id="UP001281410"/>
    </source>
</evidence>
<dbReference type="Pfam" id="PF03140">
    <property type="entry name" value="DUF247"/>
    <property type="match status" value="1"/>
</dbReference>
<reference evidence="2" key="1">
    <citation type="journal article" date="2023" name="Plant J.">
        <title>Genome sequences and population genomics provide insights into the demographic history, inbreeding, and mutation load of two 'living fossil' tree species of Dipteronia.</title>
        <authorList>
            <person name="Feng Y."/>
            <person name="Comes H.P."/>
            <person name="Chen J."/>
            <person name="Zhu S."/>
            <person name="Lu R."/>
            <person name="Zhang X."/>
            <person name="Li P."/>
            <person name="Qiu J."/>
            <person name="Olsen K.M."/>
            <person name="Qiu Y."/>
        </authorList>
    </citation>
    <scope>NUCLEOTIDE SEQUENCE</scope>
    <source>
        <strain evidence="2">NBL</strain>
    </source>
</reference>
<dbReference type="AlphaFoldDB" id="A0AAD9ZZ76"/>
<proteinExistence type="predicted"/>
<dbReference type="Proteomes" id="UP001281410">
    <property type="component" value="Unassembled WGS sequence"/>
</dbReference>
<sequence length="294" mass="34538">MEMADINNSANSSSDVHQNGSEEVKIDTLEDWWEPKPECCIYKVPIDLRKKNEEAYTPQVISIGPLHHGKNELKDMQKQKERYNHIFKERRGNEKLVEMKCYIRNQEKKIRYCYEQPSSLESGPFVEMVLDDTVFIIELFLRHYWNVDDFLLEKPLYRNSIKRDLQLLENQLPYFVLNELYMSAIKGIYSGPYKGSANTDPPSFLHISCYFFGYKSYDIGKMVGVKHFTDLRRCVLIQNRPKSNTPKEVVDLPCATKLDKSGVSFKHVENEDRLLDLKFLTCKPWIHTPILEKI</sequence>
<name>A0AAD9ZZ76_9ROSI</name>
<keyword evidence="3" id="KW-1185">Reference proteome</keyword>
<dbReference type="PANTHER" id="PTHR31170">
    <property type="entry name" value="BNAC04G53230D PROTEIN"/>
    <property type="match status" value="1"/>
</dbReference>
<organism evidence="2 3">
    <name type="scientific">Dipteronia sinensis</name>
    <dbReference type="NCBI Taxonomy" id="43782"/>
    <lineage>
        <taxon>Eukaryota</taxon>
        <taxon>Viridiplantae</taxon>
        <taxon>Streptophyta</taxon>
        <taxon>Embryophyta</taxon>
        <taxon>Tracheophyta</taxon>
        <taxon>Spermatophyta</taxon>
        <taxon>Magnoliopsida</taxon>
        <taxon>eudicotyledons</taxon>
        <taxon>Gunneridae</taxon>
        <taxon>Pentapetalae</taxon>
        <taxon>rosids</taxon>
        <taxon>malvids</taxon>
        <taxon>Sapindales</taxon>
        <taxon>Sapindaceae</taxon>
        <taxon>Hippocastanoideae</taxon>
        <taxon>Acereae</taxon>
        <taxon>Dipteronia</taxon>
    </lineage>
</organism>
<dbReference type="EMBL" id="JANJYJ010000008">
    <property type="protein sequence ID" value="KAK3195188.1"/>
    <property type="molecule type" value="Genomic_DNA"/>
</dbReference>
<evidence type="ECO:0000256" key="1">
    <source>
        <dbReference type="SAM" id="MobiDB-lite"/>
    </source>
</evidence>
<evidence type="ECO:0000313" key="2">
    <source>
        <dbReference type="EMBL" id="KAK3195188.1"/>
    </source>
</evidence>
<protein>
    <submittedName>
        <fullName evidence="2">Uncharacterized protein</fullName>
    </submittedName>
</protein>
<accession>A0AAD9ZZ76</accession>